<evidence type="ECO:0000256" key="1">
    <source>
        <dbReference type="ARBA" id="ARBA00022603"/>
    </source>
</evidence>
<dbReference type="InterPro" id="IPR023576">
    <property type="entry name" value="UbiE/COQ5_MeTrFase_CS"/>
</dbReference>
<dbReference type="OrthoDB" id="9777638at2"/>
<dbReference type="EMBL" id="CP036422">
    <property type="protein sequence ID" value="QFU76364.1"/>
    <property type="molecule type" value="Genomic_DNA"/>
</dbReference>
<dbReference type="InterPro" id="IPR029063">
    <property type="entry name" value="SAM-dependent_MTases_sf"/>
</dbReference>
<evidence type="ECO:0000313" key="5">
    <source>
        <dbReference type="EMBL" id="QFU76364.1"/>
    </source>
</evidence>
<dbReference type="PROSITE" id="PS01184">
    <property type="entry name" value="UBIE_2"/>
    <property type="match status" value="1"/>
</dbReference>
<evidence type="ECO:0000313" key="6">
    <source>
        <dbReference type="Proteomes" id="UP000326287"/>
    </source>
</evidence>
<dbReference type="Pfam" id="PF13649">
    <property type="entry name" value="Methyltransf_25"/>
    <property type="match status" value="1"/>
</dbReference>
<dbReference type="InterPro" id="IPR050508">
    <property type="entry name" value="Methyltransf_Superfamily"/>
</dbReference>
<dbReference type="Gene3D" id="3.40.50.150">
    <property type="entry name" value="Vaccinia Virus protein VP39"/>
    <property type="match status" value="1"/>
</dbReference>
<gene>
    <name evidence="5" type="ORF">EY643_12220</name>
</gene>
<dbReference type="CDD" id="cd02440">
    <property type="entry name" value="AdoMet_MTases"/>
    <property type="match status" value="1"/>
</dbReference>
<dbReference type="InterPro" id="IPR041698">
    <property type="entry name" value="Methyltransf_25"/>
</dbReference>
<protein>
    <submittedName>
        <fullName evidence="5">Class I SAM-dependent methyltransferase</fullName>
    </submittedName>
</protein>
<evidence type="ECO:0000259" key="4">
    <source>
        <dbReference type="Pfam" id="PF13649"/>
    </source>
</evidence>
<dbReference type="GO" id="GO:0032259">
    <property type="term" value="P:methylation"/>
    <property type="evidence" value="ECO:0007669"/>
    <property type="project" value="UniProtKB-KW"/>
</dbReference>
<keyword evidence="2 5" id="KW-0808">Transferase</keyword>
<dbReference type="SUPFAM" id="SSF53335">
    <property type="entry name" value="S-adenosyl-L-methionine-dependent methyltransferases"/>
    <property type="match status" value="1"/>
</dbReference>
<reference evidence="5 6" key="1">
    <citation type="submission" date="2019-02" db="EMBL/GenBank/DDBJ databases">
        <authorList>
            <person name="Li S.-H."/>
        </authorList>
    </citation>
    <scope>NUCLEOTIDE SEQUENCE [LARGE SCALE GENOMIC DNA]</scope>
    <source>
        <strain evidence="5 6">IMCC14385</strain>
    </source>
</reference>
<dbReference type="GO" id="GO:0008168">
    <property type="term" value="F:methyltransferase activity"/>
    <property type="evidence" value="ECO:0007669"/>
    <property type="project" value="UniProtKB-KW"/>
</dbReference>
<dbReference type="PANTHER" id="PTHR42912">
    <property type="entry name" value="METHYLTRANSFERASE"/>
    <property type="match status" value="1"/>
</dbReference>
<evidence type="ECO:0000256" key="3">
    <source>
        <dbReference type="ARBA" id="ARBA00022691"/>
    </source>
</evidence>
<keyword evidence="3" id="KW-0949">S-adenosyl-L-methionine</keyword>
<keyword evidence="1 5" id="KW-0489">Methyltransferase</keyword>
<organism evidence="5 6">
    <name type="scientific">Halioglobus maricola</name>
    <dbReference type="NCBI Taxonomy" id="2601894"/>
    <lineage>
        <taxon>Bacteria</taxon>
        <taxon>Pseudomonadati</taxon>
        <taxon>Pseudomonadota</taxon>
        <taxon>Gammaproteobacteria</taxon>
        <taxon>Cellvibrionales</taxon>
        <taxon>Halieaceae</taxon>
        <taxon>Halioglobus</taxon>
    </lineage>
</organism>
<sequence>MKPSNTQSYIPALKYHALTRYYDQVVSLTTREATFKSALVNQTAPLARHHLLDIGCGTGTLTRMFAEREPSLTITGLDADPGALEIARNRLTSANQCVSLQQGFAQDMPFESATFDMAVSSLFFHHLNRRQKLEVLHEIRRVLKPGGQLHIADWGKPSSLVQRGLFLLVQCLDGFETTRDSVEDLLPVLLEEAGFLDIARGVCIPTALGTIRLFQAKES</sequence>
<dbReference type="KEGG" id="halc:EY643_12220"/>
<feature type="domain" description="Methyltransferase" evidence="4">
    <location>
        <begin position="52"/>
        <end position="147"/>
    </location>
</feature>
<evidence type="ECO:0000256" key="2">
    <source>
        <dbReference type="ARBA" id="ARBA00022679"/>
    </source>
</evidence>
<dbReference type="PANTHER" id="PTHR42912:SF93">
    <property type="entry name" value="N6-ADENOSINE-METHYLTRANSFERASE TMT1A"/>
    <property type="match status" value="1"/>
</dbReference>
<dbReference type="Proteomes" id="UP000326287">
    <property type="component" value="Chromosome"/>
</dbReference>
<proteinExistence type="predicted"/>
<keyword evidence="6" id="KW-1185">Reference proteome</keyword>
<name>A0A5P9NM77_9GAMM</name>
<dbReference type="AlphaFoldDB" id="A0A5P9NM77"/>
<accession>A0A5P9NM77</accession>